<accession>A0A1J9QFR8</accession>
<comment type="caution">
    <text evidence="2">The sequence shown here is derived from an EMBL/GenBank/DDBJ whole genome shotgun (WGS) entry which is preliminary data.</text>
</comment>
<evidence type="ECO:0000259" key="1">
    <source>
        <dbReference type="Pfam" id="PF17921"/>
    </source>
</evidence>
<evidence type="ECO:0000313" key="2">
    <source>
        <dbReference type="EMBL" id="OJD26946.1"/>
    </source>
</evidence>
<dbReference type="InterPro" id="IPR041588">
    <property type="entry name" value="Integrase_H2C2"/>
</dbReference>
<reference evidence="2 3" key="1">
    <citation type="submission" date="2015-08" db="EMBL/GenBank/DDBJ databases">
        <title>Emmonsia species relationships and genome sequence.</title>
        <authorList>
            <person name="Cuomo C.A."/>
            <person name="Schwartz I.S."/>
            <person name="Kenyon C."/>
            <person name="De Hoog G.S."/>
            <person name="Govender N.P."/>
            <person name="Botha A."/>
            <person name="Moreno L."/>
            <person name="De Vries M."/>
            <person name="Munoz J.F."/>
            <person name="Stielow J.B."/>
        </authorList>
    </citation>
    <scope>NUCLEOTIDE SEQUENCE [LARGE SCALE GENOMIC DNA]</scope>
    <source>
        <strain evidence="2 3">EI222</strain>
    </source>
</reference>
<evidence type="ECO:0000313" key="3">
    <source>
        <dbReference type="Proteomes" id="UP000242791"/>
    </source>
</evidence>
<dbReference type="Gene3D" id="1.10.340.70">
    <property type="match status" value="1"/>
</dbReference>
<keyword evidence="3" id="KW-1185">Reference proteome</keyword>
<dbReference type="Proteomes" id="UP000242791">
    <property type="component" value="Unassembled WGS sequence"/>
</dbReference>
<protein>
    <recommendedName>
        <fullName evidence="1">Integrase zinc-binding domain-containing protein</fullName>
    </recommendedName>
</protein>
<organism evidence="2 3">
    <name type="scientific">Blastomyces percursus</name>
    <dbReference type="NCBI Taxonomy" id="1658174"/>
    <lineage>
        <taxon>Eukaryota</taxon>
        <taxon>Fungi</taxon>
        <taxon>Dikarya</taxon>
        <taxon>Ascomycota</taxon>
        <taxon>Pezizomycotina</taxon>
        <taxon>Eurotiomycetes</taxon>
        <taxon>Eurotiomycetidae</taxon>
        <taxon>Onygenales</taxon>
        <taxon>Ajellomycetaceae</taxon>
        <taxon>Blastomyces</taxon>
    </lineage>
</organism>
<dbReference type="AlphaFoldDB" id="A0A1J9QFR8"/>
<dbReference type="Pfam" id="PF17921">
    <property type="entry name" value="Integrase_H2C2"/>
    <property type="match status" value="1"/>
</dbReference>
<proteinExistence type="predicted"/>
<dbReference type="STRING" id="1658174.A0A1J9QFR8"/>
<feature type="domain" description="Integrase zinc-binding" evidence="1">
    <location>
        <begin position="98"/>
        <end position="145"/>
    </location>
</feature>
<gene>
    <name evidence="2" type="ORF">ACJ73_01669</name>
</gene>
<dbReference type="OrthoDB" id="2499658at2759"/>
<sequence length="216" mass="24206">MTLTSEPIIPALEGFPQATKFDRLLKRYIENLSTKKRDKALIPSSRAQIIKAVLAGSDGTAVVSAQFRFWVQKMFEFEPESGFIYHKGKAVANWEKIFKILTSAHQRCQHGGRDKTFEQVKKLYSWVPKKLVRDFVMICPSCQWRRSLRKPDNDLQTANTLPTPGVFPVLPWRADAPGSTRVRGPGRPLVPTELGTLGGGMDGAMYGLRQAYGAEP</sequence>
<dbReference type="EMBL" id="LGTZ01000156">
    <property type="protein sequence ID" value="OJD26946.1"/>
    <property type="molecule type" value="Genomic_DNA"/>
</dbReference>
<name>A0A1J9QFR8_9EURO</name>
<dbReference type="VEuPathDB" id="FungiDB:ACJ73_01669"/>